<reference evidence="2 3" key="1">
    <citation type="journal article" date="2012" name="J. Bacteriol.">
        <title>Genome sequences for six rhodanobacter strains, isolated from soils and the terrestrial subsurface, with variable denitrification capabilities.</title>
        <authorList>
            <person name="Kostka J.E."/>
            <person name="Green S.J."/>
            <person name="Rishishwar L."/>
            <person name="Prakash O."/>
            <person name="Katz L.S."/>
            <person name="Marino-Ramirez L."/>
            <person name="Jordan I.K."/>
            <person name="Munk C."/>
            <person name="Ivanova N."/>
            <person name="Mikhailova N."/>
            <person name="Watson D.B."/>
            <person name="Brown S.D."/>
            <person name="Palumbo A.V."/>
            <person name="Brooks S.C."/>
        </authorList>
    </citation>
    <scope>NUCLEOTIDE SEQUENCE [LARGE SCALE GENOMIC DNA]</scope>
    <source>
        <strain evidence="3">Jip2T</strain>
    </source>
</reference>
<dbReference type="STRING" id="1163408.UU9_05064"/>
<dbReference type="Pfam" id="PF12697">
    <property type="entry name" value="Abhydrolase_6"/>
    <property type="match status" value="1"/>
</dbReference>
<dbReference type="AlphaFoldDB" id="I4VTT0"/>
<evidence type="ECO:0000313" key="3">
    <source>
        <dbReference type="Proteomes" id="UP000004210"/>
    </source>
</evidence>
<evidence type="ECO:0000259" key="1">
    <source>
        <dbReference type="Pfam" id="PF12697"/>
    </source>
</evidence>
<dbReference type="SUPFAM" id="SSF53474">
    <property type="entry name" value="alpha/beta-Hydrolases"/>
    <property type="match status" value="1"/>
</dbReference>
<dbReference type="PANTHER" id="PTHR43194:SF2">
    <property type="entry name" value="PEROXISOMAL MEMBRANE PROTEIN LPX1"/>
    <property type="match status" value="1"/>
</dbReference>
<accession>I4VTT0</accession>
<dbReference type="eggNOG" id="COG0596">
    <property type="taxonomic scope" value="Bacteria"/>
</dbReference>
<dbReference type="InterPro" id="IPR050228">
    <property type="entry name" value="Carboxylesterase_BioH"/>
</dbReference>
<dbReference type="InterPro" id="IPR029058">
    <property type="entry name" value="AB_hydrolase_fold"/>
</dbReference>
<dbReference type="PANTHER" id="PTHR43194">
    <property type="entry name" value="HYDROLASE ALPHA/BETA FOLD FAMILY"/>
    <property type="match status" value="1"/>
</dbReference>
<keyword evidence="3" id="KW-1185">Reference proteome</keyword>
<protein>
    <recommendedName>
        <fullName evidence="1">AB hydrolase-1 domain-containing protein</fullName>
    </recommendedName>
</protein>
<dbReference type="Gene3D" id="3.40.50.1820">
    <property type="entry name" value="alpha/beta hydrolase"/>
    <property type="match status" value="1"/>
</dbReference>
<organism evidence="2 3">
    <name type="scientific">Rhodanobacter fulvus Jip2</name>
    <dbReference type="NCBI Taxonomy" id="1163408"/>
    <lineage>
        <taxon>Bacteria</taxon>
        <taxon>Pseudomonadati</taxon>
        <taxon>Pseudomonadota</taxon>
        <taxon>Gammaproteobacteria</taxon>
        <taxon>Lysobacterales</taxon>
        <taxon>Rhodanobacteraceae</taxon>
        <taxon>Rhodanobacter</taxon>
    </lineage>
</organism>
<evidence type="ECO:0000313" key="2">
    <source>
        <dbReference type="EMBL" id="EIL90621.1"/>
    </source>
</evidence>
<proteinExistence type="predicted"/>
<dbReference type="Proteomes" id="UP000004210">
    <property type="component" value="Unassembled WGS sequence"/>
</dbReference>
<feature type="domain" description="AB hydrolase-1" evidence="1">
    <location>
        <begin position="47"/>
        <end position="282"/>
    </location>
</feature>
<gene>
    <name evidence="2" type="ORF">UU9_05064</name>
</gene>
<comment type="caution">
    <text evidence="2">The sequence shown here is derived from an EMBL/GenBank/DDBJ whole genome shotgun (WGS) entry which is preliminary data.</text>
</comment>
<name>I4VTT0_9GAMM</name>
<dbReference type="InterPro" id="IPR000073">
    <property type="entry name" value="AB_hydrolase_1"/>
</dbReference>
<dbReference type="EMBL" id="AJXU01000027">
    <property type="protein sequence ID" value="EIL90621.1"/>
    <property type="molecule type" value="Genomic_DNA"/>
</dbReference>
<dbReference type="PATRIC" id="fig|1163408.3.peg.1037"/>
<sequence>MIPSVRFLFADPEKRIGVIFFPMQTRYTPSGVRLQLHSTREGPLNWLLLPGGPGLGSESLLELADALDVPGSIWLVDLPGDGSNTVAHSPDPFANWPDVLIEAVDTLPEAIFVGHSTGGMYLLATPALQGRLRGLALLDSAPNSAWHADYVAMTRRHPLPEFDLAVAAYSQQPTLEKFTAMVVAATAWNFTPSALTAGRKLLARLPYNIAAVTWSDTHFDHAYQARWWPSDIPVLRLYGGSDRIVSQHGWRDPAYHTPNHIACEIAGAGHFPWIENPEAVTQAFRDFAAEIQLHSR</sequence>